<dbReference type="InterPro" id="IPR005122">
    <property type="entry name" value="Uracil-DNA_glycosylase-like"/>
</dbReference>
<dbReference type="Gene3D" id="3.40.470.10">
    <property type="entry name" value="Uracil-DNA glycosylase-like domain"/>
    <property type="match status" value="1"/>
</dbReference>
<accession>A0ABQ2F3J1</accession>
<evidence type="ECO:0000313" key="3">
    <source>
        <dbReference type="Proteomes" id="UP000647587"/>
    </source>
</evidence>
<protein>
    <recommendedName>
        <fullName evidence="1">Uracil-DNA glycosylase-like domain-containing protein</fullName>
    </recommendedName>
</protein>
<dbReference type="SUPFAM" id="SSF52141">
    <property type="entry name" value="Uracil-DNA glycosylase-like"/>
    <property type="match status" value="1"/>
</dbReference>
<feature type="domain" description="Uracil-DNA glycosylase-like" evidence="1">
    <location>
        <begin position="51"/>
        <end position="179"/>
    </location>
</feature>
<organism evidence="2 3">
    <name type="scientific">Deinococcus malanensis</name>
    <dbReference type="NCBI Taxonomy" id="1706855"/>
    <lineage>
        <taxon>Bacteria</taxon>
        <taxon>Thermotogati</taxon>
        <taxon>Deinococcota</taxon>
        <taxon>Deinococci</taxon>
        <taxon>Deinococcales</taxon>
        <taxon>Deinococcaceae</taxon>
        <taxon>Deinococcus</taxon>
    </lineage>
</organism>
<dbReference type="InterPro" id="IPR036895">
    <property type="entry name" value="Uracil-DNA_glycosylase-like_sf"/>
</dbReference>
<keyword evidence="3" id="KW-1185">Reference proteome</keyword>
<gene>
    <name evidence="2" type="ORF">GCM10008955_35040</name>
</gene>
<reference evidence="3" key="1">
    <citation type="journal article" date="2019" name="Int. J. Syst. Evol. Microbiol.">
        <title>The Global Catalogue of Microorganisms (GCM) 10K type strain sequencing project: providing services to taxonomists for standard genome sequencing and annotation.</title>
        <authorList>
            <consortium name="The Broad Institute Genomics Platform"/>
            <consortium name="The Broad Institute Genome Sequencing Center for Infectious Disease"/>
            <person name="Wu L."/>
            <person name="Ma J."/>
        </authorList>
    </citation>
    <scope>NUCLEOTIDE SEQUENCE [LARGE SCALE GENOMIC DNA]</scope>
    <source>
        <strain evidence="3">JCM 30331</strain>
    </source>
</reference>
<dbReference type="Pfam" id="PF03167">
    <property type="entry name" value="UDG"/>
    <property type="match status" value="1"/>
</dbReference>
<dbReference type="EMBL" id="BMPP01000018">
    <property type="protein sequence ID" value="GGK38135.1"/>
    <property type="molecule type" value="Genomic_DNA"/>
</dbReference>
<proteinExistence type="predicted"/>
<evidence type="ECO:0000313" key="2">
    <source>
        <dbReference type="EMBL" id="GGK38135.1"/>
    </source>
</evidence>
<evidence type="ECO:0000259" key="1">
    <source>
        <dbReference type="Pfam" id="PF03167"/>
    </source>
</evidence>
<dbReference type="Proteomes" id="UP000647587">
    <property type="component" value="Unassembled WGS sequence"/>
</dbReference>
<name>A0ABQ2F3J1_9DEIO</name>
<comment type="caution">
    <text evidence="2">The sequence shown here is derived from an EMBL/GenBank/DDBJ whole genome shotgun (WGS) entry which is preliminary data.</text>
</comment>
<dbReference type="RefSeq" id="WP_189011086.1">
    <property type="nucleotide sequence ID" value="NZ_BMPP01000018.1"/>
</dbReference>
<sequence length="195" mass="21273">MSYETEGQWPRKRGRLEKAYALPLTHYVQRLRQEHGHDNVPDFDPEDGGVSAKILLLLTSPSPHALPHSGSGFVSMENHDSTAQAVNKAVHSLLIGRMSFVLWNLVPWRTPSEKPTGNEVAAGLKELGELMKLLPNVQVVIATGTSASSVAEQIRPLIGERHLMTCASPRPRGKTKEASISALVQTLKQAEATLS</sequence>